<keyword evidence="3" id="KW-0418">Kinase</keyword>
<proteinExistence type="predicted"/>
<dbReference type="GO" id="GO:0032784">
    <property type="term" value="P:regulation of DNA-templated transcription elongation"/>
    <property type="evidence" value="ECO:0007669"/>
    <property type="project" value="InterPro"/>
</dbReference>
<dbReference type="GO" id="GO:0006354">
    <property type="term" value="P:DNA-templated transcription elongation"/>
    <property type="evidence" value="ECO:0007669"/>
    <property type="project" value="TreeGrafter"/>
</dbReference>
<dbReference type="InterPro" id="IPR036953">
    <property type="entry name" value="GreA/GreB_C_sf"/>
</dbReference>
<dbReference type="PANTHER" id="PTHR30437">
    <property type="entry name" value="TRANSCRIPTION ELONGATION FACTOR GREA"/>
    <property type="match status" value="1"/>
</dbReference>
<dbReference type="SUPFAM" id="SSF54534">
    <property type="entry name" value="FKBP-like"/>
    <property type="match status" value="1"/>
</dbReference>
<protein>
    <submittedName>
        <fullName evidence="3">Regulator of nucleoside diphosphate kinase</fullName>
    </submittedName>
</protein>
<gene>
    <name evidence="3" type="primary">rnk</name>
    <name evidence="3" type="ORF">NCTC9617_02324</name>
</gene>
<dbReference type="InterPro" id="IPR001437">
    <property type="entry name" value="Tscrpt_elong_fac_GreA/B_C"/>
</dbReference>
<reference evidence="3 4" key="1">
    <citation type="submission" date="2018-06" db="EMBL/GenBank/DDBJ databases">
        <authorList>
            <consortium name="Pathogen Informatics"/>
            <person name="Doyle S."/>
        </authorList>
    </citation>
    <scope>NUCLEOTIDE SEQUENCE [LARGE SCALE GENOMIC DNA]</scope>
    <source>
        <strain evidence="3 4">NCTC9617</strain>
    </source>
</reference>
<evidence type="ECO:0000313" key="3">
    <source>
        <dbReference type="EMBL" id="STW45839.1"/>
    </source>
</evidence>
<accession>A0A378FPQ0</accession>
<dbReference type="InterPro" id="IPR023459">
    <property type="entry name" value="Tscrpt_elong_fac_GreA/B_fam"/>
</dbReference>
<keyword evidence="3" id="KW-0808">Transferase</keyword>
<dbReference type="FunFam" id="1.10.286.20:FF:000002">
    <property type="entry name" value="Regulator of nucleoside diphosphate kinase"/>
    <property type="match status" value="1"/>
</dbReference>
<evidence type="ECO:0000259" key="2">
    <source>
        <dbReference type="Pfam" id="PF14760"/>
    </source>
</evidence>
<dbReference type="Pfam" id="PF01272">
    <property type="entry name" value="GreA_GreB"/>
    <property type="match status" value="1"/>
</dbReference>
<name>A0A378FPQ0_KLEPN</name>
<dbReference type="Gene3D" id="3.10.50.30">
    <property type="entry name" value="Transcription elongation factor, GreA/GreB, C-terminal domain"/>
    <property type="match status" value="1"/>
</dbReference>
<evidence type="ECO:0000259" key="1">
    <source>
        <dbReference type="Pfam" id="PF01272"/>
    </source>
</evidence>
<dbReference type="InterPro" id="IPR029462">
    <property type="entry name" value="Rnk_N"/>
</dbReference>
<dbReference type="Gene3D" id="1.10.286.20">
    <property type="match status" value="1"/>
</dbReference>
<dbReference type="NCBIfam" id="NF004396">
    <property type="entry name" value="PRK05753.1"/>
    <property type="match status" value="1"/>
</dbReference>
<dbReference type="GO" id="GO:0003677">
    <property type="term" value="F:DNA binding"/>
    <property type="evidence" value="ECO:0007669"/>
    <property type="project" value="InterPro"/>
</dbReference>
<dbReference type="Proteomes" id="UP000255167">
    <property type="component" value="Unassembled WGS sequence"/>
</dbReference>
<dbReference type="GO" id="GO:0070063">
    <property type="term" value="F:RNA polymerase binding"/>
    <property type="evidence" value="ECO:0007669"/>
    <property type="project" value="InterPro"/>
</dbReference>
<organism evidence="3 4">
    <name type="scientific">Klebsiella pneumoniae</name>
    <dbReference type="NCBI Taxonomy" id="573"/>
    <lineage>
        <taxon>Bacteria</taxon>
        <taxon>Pseudomonadati</taxon>
        <taxon>Pseudomonadota</taxon>
        <taxon>Gammaproteobacteria</taxon>
        <taxon>Enterobacterales</taxon>
        <taxon>Enterobacteriaceae</taxon>
        <taxon>Klebsiella/Raoultella group</taxon>
        <taxon>Klebsiella</taxon>
        <taxon>Klebsiella pneumoniae complex</taxon>
    </lineage>
</organism>
<evidence type="ECO:0000313" key="4">
    <source>
        <dbReference type="Proteomes" id="UP000255167"/>
    </source>
</evidence>
<dbReference type="Pfam" id="PF14760">
    <property type="entry name" value="Rnk_N"/>
    <property type="match status" value="1"/>
</dbReference>
<sequence>MTRPAIIINELDAERIDRLLEQPAFANSPVADALNEELDRAQMLAPEAMPHDVVTMNSRVKFRDLTSGEERVRTLVFPSQVTDSASQLSVLAPVGAALLGLESRQHPFTGSCRAAHRRTWKCWSYCTSRKPLANSTANPAA</sequence>
<dbReference type="PANTHER" id="PTHR30437:SF5">
    <property type="entry name" value="REGULATOR OF NUCLEOSIDE DIPHOSPHATE KINASE"/>
    <property type="match status" value="1"/>
</dbReference>
<feature type="domain" description="Transcription elongation factor GreA/GreB C-terminal" evidence="1">
    <location>
        <begin position="50"/>
        <end position="102"/>
    </location>
</feature>
<dbReference type="AlphaFoldDB" id="A0A378FPQ0"/>
<feature type="domain" description="Regulator of nucleoside diphosphate kinase N-terminal" evidence="2">
    <location>
        <begin position="4"/>
        <end position="43"/>
    </location>
</feature>
<dbReference type="EMBL" id="UGNC01000005">
    <property type="protein sequence ID" value="STW45839.1"/>
    <property type="molecule type" value="Genomic_DNA"/>
</dbReference>
<dbReference type="GO" id="GO:0016301">
    <property type="term" value="F:kinase activity"/>
    <property type="evidence" value="ECO:0007669"/>
    <property type="project" value="UniProtKB-KW"/>
</dbReference>